<dbReference type="WormBase" id="R07C3.8">
    <property type="protein sequence ID" value="CE12536"/>
    <property type="gene ID" value="WBGene00019924"/>
    <property type="gene designation" value="fbxc-33"/>
</dbReference>
<proteinExistence type="predicted"/>
<dbReference type="InterPro" id="IPR021942">
    <property type="entry name" value="DUF3557"/>
</dbReference>
<evidence type="ECO:0000313" key="3">
    <source>
        <dbReference type="WormBase" id="R07C3.8"/>
    </source>
</evidence>
<name>O16768_CAEEL</name>
<dbReference type="AlphaFoldDB" id="O16768"/>
<gene>
    <name evidence="1 3" type="primary">fbxc-33</name>
    <name evidence="1" type="ORF">CELE_R07C3.8</name>
    <name evidence="3" type="ORF">R07C3.8</name>
</gene>
<dbReference type="OrthoDB" id="5889481at2759"/>
<reference evidence="1 2" key="1">
    <citation type="journal article" date="1998" name="Science">
        <title>Genome sequence of the nematode C. elegans: a platform for investigating biology.</title>
        <authorList>
            <consortium name="The C. elegans sequencing consortium"/>
            <person name="Sulson J.E."/>
            <person name="Waterston R."/>
        </authorList>
    </citation>
    <scope>NUCLEOTIDE SEQUENCE [LARGE SCALE GENOMIC DNA]</scope>
    <source>
        <strain evidence="1 2">Bristol N2</strain>
    </source>
</reference>
<protein>
    <submittedName>
        <fullName evidence="1">F-box C protein</fullName>
    </submittedName>
</protein>
<dbReference type="PANTHER" id="PTHR31379">
    <property type="entry name" value="F-BOX C PROTEIN-RELATED-RELATED"/>
    <property type="match status" value="1"/>
</dbReference>
<organism evidence="1 2">
    <name type="scientific">Caenorhabditis elegans</name>
    <dbReference type="NCBI Taxonomy" id="6239"/>
    <lineage>
        <taxon>Eukaryota</taxon>
        <taxon>Metazoa</taxon>
        <taxon>Ecdysozoa</taxon>
        <taxon>Nematoda</taxon>
        <taxon>Chromadorea</taxon>
        <taxon>Rhabditida</taxon>
        <taxon>Rhabditina</taxon>
        <taxon>Rhabditomorpha</taxon>
        <taxon>Rhabditoidea</taxon>
        <taxon>Rhabditidae</taxon>
        <taxon>Peloderinae</taxon>
        <taxon>Caenorhabditis</taxon>
    </lineage>
</organism>
<dbReference type="PaxDb" id="6239-R07C3.8"/>
<dbReference type="PIR" id="T32129">
    <property type="entry name" value="T32129"/>
</dbReference>
<keyword evidence="2" id="KW-1185">Reference proteome</keyword>
<dbReference type="AGR" id="WB:WBGene00019924"/>
<dbReference type="PANTHER" id="PTHR31379:SF1">
    <property type="entry name" value="F-BOX C PROTEIN-RELATED"/>
    <property type="match status" value="1"/>
</dbReference>
<dbReference type="OMA" id="DSIMYLR"/>
<dbReference type="eggNOG" id="ENOG502TK5A">
    <property type="taxonomic scope" value="Eukaryota"/>
</dbReference>
<dbReference type="UCSC" id="R07C3.8">
    <property type="organism name" value="c. elegans"/>
</dbReference>
<dbReference type="CTD" id="173473"/>
<dbReference type="EMBL" id="BX284602">
    <property type="protein sequence ID" value="CCD66380.1"/>
    <property type="molecule type" value="Genomic_DNA"/>
</dbReference>
<accession>O16768</accession>
<dbReference type="PhylomeDB" id="O16768"/>
<dbReference type="GeneID" id="173473"/>
<dbReference type="KEGG" id="cel:CELE_R07C3.8"/>
<evidence type="ECO:0000313" key="2">
    <source>
        <dbReference type="Proteomes" id="UP000001940"/>
    </source>
</evidence>
<dbReference type="FunCoup" id="O16768">
    <property type="interactions" value="905"/>
</dbReference>
<dbReference type="InParanoid" id="O16768"/>
<dbReference type="Bgee" id="WBGene00019924">
    <property type="expression patterns" value="Expressed in embryo and 3 other cell types or tissues"/>
</dbReference>
<dbReference type="RefSeq" id="NP_493849.1">
    <property type="nucleotide sequence ID" value="NM_061448.4"/>
</dbReference>
<dbReference type="Pfam" id="PF12078">
    <property type="entry name" value="DUF3557"/>
    <property type="match status" value="1"/>
</dbReference>
<dbReference type="HOGENOM" id="CLU_042576_0_0_1"/>
<sequence length="381" mass="43660">MPPLTHQSLKCVIKHLEANARIQLSQRCPSLHKTEKLIPLTIYNLELDQCSVKINNTDYSLTLTSNNFSSPFDLDQFGAIDLDEVDVDGNDVLVDNRSFKEEKNRLLRMRIEIRKMPDGVEKQEATAAVVALEQLEDNRWLRREPTSSSMMNLSINSQFIIFRGEKLCYNMKLHQAFRYLVAKLFSGRRCPIQVKKLSVECKGILRVPADLRFKVSHLEILGSGVDKIVEAFKPLIGRIQTITVNDDFNISHPIFQTALILKNPNENLFGAASASNVRVENNEQFSSLSERVVDLIRIWQSHGHKIGTIWNFSMRSQEQALDSIMYLRRQLGASFSGHKNLSQYGRSAAISLNNSDEIYVSFKQQQIKVWNLKVVVRRKRL</sequence>
<dbReference type="Proteomes" id="UP000001940">
    <property type="component" value="Chromosome II"/>
</dbReference>
<evidence type="ECO:0000313" key="1">
    <source>
        <dbReference type="EMBL" id="CCD66380.1"/>
    </source>
</evidence>